<dbReference type="KEGG" id="tbv:H9L17_05495"/>
<keyword evidence="2" id="KW-1185">Reference proteome</keyword>
<proteinExistence type="predicted"/>
<dbReference type="Proteomes" id="UP000515977">
    <property type="component" value="Chromosome"/>
</dbReference>
<dbReference type="SUPFAM" id="SSF144064">
    <property type="entry name" value="Heme iron utilization protein-like"/>
    <property type="match status" value="1"/>
</dbReference>
<evidence type="ECO:0000313" key="1">
    <source>
        <dbReference type="EMBL" id="QNN47592.1"/>
    </source>
</evidence>
<reference evidence="1 2" key="1">
    <citation type="submission" date="2020-08" db="EMBL/GenBank/DDBJ databases">
        <title>Genome sequence of Thermomonas brevis KACC 16975T.</title>
        <authorList>
            <person name="Hyun D.-W."/>
            <person name="Bae J.-W."/>
        </authorList>
    </citation>
    <scope>NUCLEOTIDE SEQUENCE [LARGE SCALE GENOMIC DNA]</scope>
    <source>
        <strain evidence="1 2">KACC 16975</strain>
    </source>
</reference>
<dbReference type="EMBL" id="CP060711">
    <property type="protein sequence ID" value="QNN47592.1"/>
    <property type="molecule type" value="Genomic_DNA"/>
</dbReference>
<accession>A0A7G9QW67</accession>
<protein>
    <submittedName>
        <fullName evidence="1">Hemin transport protein</fullName>
    </submittedName>
</protein>
<dbReference type="Gene3D" id="3.40.1570.10">
    <property type="entry name" value="HemS/ChuS/ChuX like domains"/>
    <property type="match status" value="1"/>
</dbReference>
<sequence>MPSVAPPGLPRLPHPQQLAALGAVLCLYRSGAGSELEGWSQAARVACERALDNDGLRESLQFFDGEGRCCWRLHLLPDTDFLAWEQAVAGLPESRTTEPELGIGERLWRRVARRLSGPGWRASVLRLHAVSGGPGFADLPLLAASLPRLSACGLDVAGRIVRREGIAGDALFDNPRGRDAASTMKTPEDIHLFDTRMCA</sequence>
<organism evidence="1 2">
    <name type="scientific">Thermomonas brevis</name>
    <dbReference type="NCBI Taxonomy" id="215691"/>
    <lineage>
        <taxon>Bacteria</taxon>
        <taxon>Pseudomonadati</taxon>
        <taxon>Pseudomonadota</taxon>
        <taxon>Gammaproteobacteria</taxon>
        <taxon>Lysobacterales</taxon>
        <taxon>Lysobacteraceae</taxon>
        <taxon>Thermomonas</taxon>
    </lineage>
</organism>
<dbReference type="RefSeq" id="WP_187571337.1">
    <property type="nucleotide sequence ID" value="NZ_CP060711.1"/>
</dbReference>
<name>A0A7G9QW67_9GAMM</name>
<evidence type="ECO:0000313" key="2">
    <source>
        <dbReference type="Proteomes" id="UP000515977"/>
    </source>
</evidence>
<dbReference type="InterPro" id="IPR053733">
    <property type="entry name" value="Heme_Transport_Util_sf"/>
</dbReference>
<gene>
    <name evidence="1" type="ORF">H9L17_05495</name>
</gene>
<dbReference type="AlphaFoldDB" id="A0A7G9QW67"/>